<comment type="subcellular location">
    <subcellularLocation>
        <location evidence="1">Membrane</location>
    </subcellularLocation>
</comment>
<proteinExistence type="predicted"/>
<dbReference type="Gene3D" id="3.30.70.330">
    <property type="match status" value="1"/>
</dbReference>
<keyword evidence="6" id="KW-1185">Reference proteome</keyword>
<gene>
    <name evidence="5" type="ORF">DPX16_12545</name>
</gene>
<dbReference type="InterPro" id="IPR036867">
    <property type="entry name" value="R3H_dom_sf"/>
</dbReference>
<feature type="region of interest" description="Disordered" evidence="3">
    <location>
        <begin position="1"/>
        <end position="29"/>
    </location>
</feature>
<feature type="domain" description="R3H" evidence="4">
    <location>
        <begin position="226"/>
        <end position="291"/>
    </location>
</feature>
<evidence type="ECO:0000259" key="4">
    <source>
        <dbReference type="PROSITE" id="PS51061"/>
    </source>
</evidence>
<feature type="compositionally biased region" description="Basic and acidic residues" evidence="3">
    <location>
        <begin position="352"/>
        <end position="363"/>
    </location>
</feature>
<name>A0A3N0XRB1_ANAGA</name>
<dbReference type="Pfam" id="PF10256">
    <property type="entry name" value="Erf4"/>
    <property type="match status" value="1"/>
</dbReference>
<dbReference type="InterPro" id="IPR035979">
    <property type="entry name" value="RBD_domain_sf"/>
</dbReference>
<evidence type="ECO:0000313" key="5">
    <source>
        <dbReference type="EMBL" id="ROJ26383.1"/>
    </source>
</evidence>
<dbReference type="Proteomes" id="UP000281406">
    <property type="component" value="Unassembled WGS sequence"/>
</dbReference>
<dbReference type="Gene3D" id="3.30.1370.50">
    <property type="entry name" value="R3H-like domain"/>
    <property type="match status" value="1"/>
</dbReference>
<comment type="caution">
    <text evidence="5">The sequence shown here is derived from an EMBL/GenBank/DDBJ whole genome shotgun (WGS) entry which is preliminary data.</text>
</comment>
<dbReference type="OrthoDB" id="5418203at2759"/>
<dbReference type="InterPro" id="IPR019383">
    <property type="entry name" value="Golgin_A_7/ERF4"/>
</dbReference>
<evidence type="ECO:0000256" key="3">
    <source>
        <dbReference type="SAM" id="MobiDB-lite"/>
    </source>
</evidence>
<evidence type="ECO:0000256" key="2">
    <source>
        <dbReference type="ARBA" id="ARBA00023136"/>
    </source>
</evidence>
<dbReference type="SMART" id="SM00393">
    <property type="entry name" value="R3H"/>
    <property type="match status" value="1"/>
</dbReference>
<sequence length="591" mass="66489">MSEPEPNVEGTVPSIDLESQSESDQGYEPATSVAEGILVELETEEWLIDLDMKTHSLQDLRQAAVASKVFVQRDYTSGTICKFQTKFPAELESRIDKQQFEETMQTLNNLYAEAEKLGGRSYLEGCLACLTAYTIFLCMETHYEKVLKKIAKYIQEQNEKIYAPLGLLLTDPIERGLRVPTLGSDPLCALVSLGQSTVLALRQLISSSSTLALPCVSGCYLPKQETAFIHTVRGELDVFQQKNELKSVLLFPPVPSRLRFLIHQTTANLPNLSTFSVGEGCARRVVVCYSDLRLPEEDHRDTKISFHERARSRDREMEDKGNRHRARRPDKAIYVPRAIRHKVDLEQPNLKESSEHYSSDVAKEPLVSNQETEVDSTDQSLADQEFVQLSRTGPSPWPPAWDQTVSVFMSLTLDDQADENCGNNTVLPIDATLQQQNLDESLLSEIKAKLICGDITILNTCNDFPAYANIWLDPEEFGHVIEIYNFPAFFKTDDLLDAFADYSEGGMKIKWVDNTHALGIFSSQSAATQALSLQHPILKTRSLLEGSQKAKWKAARRAEFIQPVRERPQTDTEVARRMVTRALGLRGGLRK</sequence>
<protein>
    <submittedName>
        <fullName evidence="5">Golgin subfamily A member 7</fullName>
    </submittedName>
</protein>
<dbReference type="PANTHER" id="PTHR21678">
    <property type="entry name" value="GROWTH INHIBITION AND DIFFERENTIATION RELATED PROTEIN 88"/>
    <property type="match status" value="1"/>
</dbReference>
<dbReference type="EMBL" id="RJVU01063207">
    <property type="protein sequence ID" value="ROJ26383.1"/>
    <property type="molecule type" value="Genomic_DNA"/>
</dbReference>
<dbReference type="SUPFAM" id="SSF54928">
    <property type="entry name" value="RNA-binding domain, RBD"/>
    <property type="match status" value="1"/>
</dbReference>
<dbReference type="InterPro" id="IPR012677">
    <property type="entry name" value="Nucleotide-bd_a/b_plait_sf"/>
</dbReference>
<keyword evidence="2" id="KW-0472">Membrane</keyword>
<dbReference type="GO" id="GO:0003676">
    <property type="term" value="F:nucleic acid binding"/>
    <property type="evidence" value="ECO:0007669"/>
    <property type="project" value="UniProtKB-UniRule"/>
</dbReference>
<dbReference type="PANTHER" id="PTHR21678:SF6">
    <property type="entry name" value="R3H AND COILED-COIL DOMAIN-CONTAINING PROTEIN 1"/>
    <property type="match status" value="1"/>
</dbReference>
<dbReference type="InterPro" id="IPR039884">
    <property type="entry name" value="R3HC1/R3HCL"/>
</dbReference>
<feature type="region of interest" description="Disordered" evidence="3">
    <location>
        <begin position="344"/>
        <end position="379"/>
    </location>
</feature>
<dbReference type="PROSITE" id="PS51061">
    <property type="entry name" value="R3H"/>
    <property type="match status" value="1"/>
</dbReference>
<feature type="compositionally biased region" description="Polar residues" evidence="3">
    <location>
        <begin position="367"/>
        <end position="379"/>
    </location>
</feature>
<organism evidence="5 6">
    <name type="scientific">Anabarilius grahami</name>
    <name type="common">Kanglang fish</name>
    <name type="synonym">Barilius grahami</name>
    <dbReference type="NCBI Taxonomy" id="495550"/>
    <lineage>
        <taxon>Eukaryota</taxon>
        <taxon>Metazoa</taxon>
        <taxon>Chordata</taxon>
        <taxon>Craniata</taxon>
        <taxon>Vertebrata</taxon>
        <taxon>Euteleostomi</taxon>
        <taxon>Actinopterygii</taxon>
        <taxon>Neopterygii</taxon>
        <taxon>Teleostei</taxon>
        <taxon>Ostariophysi</taxon>
        <taxon>Cypriniformes</taxon>
        <taxon>Xenocyprididae</taxon>
        <taxon>Xenocypridinae</taxon>
        <taxon>Xenocypridinae incertae sedis</taxon>
        <taxon>Anabarilius</taxon>
    </lineage>
</organism>
<accession>A0A3N0XRB1</accession>
<dbReference type="AlphaFoldDB" id="A0A3N0XRB1"/>
<dbReference type="SUPFAM" id="SSF82708">
    <property type="entry name" value="R3H domain"/>
    <property type="match status" value="1"/>
</dbReference>
<evidence type="ECO:0000313" key="6">
    <source>
        <dbReference type="Proteomes" id="UP000281406"/>
    </source>
</evidence>
<dbReference type="Pfam" id="PF01424">
    <property type="entry name" value="R3H"/>
    <property type="match status" value="1"/>
</dbReference>
<dbReference type="GO" id="GO:0016020">
    <property type="term" value="C:membrane"/>
    <property type="evidence" value="ECO:0007669"/>
    <property type="project" value="UniProtKB-SubCell"/>
</dbReference>
<reference evidence="5 6" key="1">
    <citation type="submission" date="2018-10" db="EMBL/GenBank/DDBJ databases">
        <title>Genome assembly for a Yunnan-Guizhou Plateau 3E fish, Anabarilius grahami (Regan), and its evolutionary and genetic applications.</title>
        <authorList>
            <person name="Jiang W."/>
        </authorList>
    </citation>
    <scope>NUCLEOTIDE SEQUENCE [LARGE SCALE GENOMIC DNA]</scope>
    <source>
        <strain evidence="5">AG-KIZ</strain>
        <tissue evidence="5">Muscle</tissue>
    </source>
</reference>
<evidence type="ECO:0000256" key="1">
    <source>
        <dbReference type="ARBA" id="ARBA00004370"/>
    </source>
</evidence>
<dbReference type="InterPro" id="IPR001374">
    <property type="entry name" value="R3H_dom"/>
</dbReference>